<feature type="transmembrane region" description="Helical" evidence="2">
    <location>
        <begin position="38"/>
        <end position="56"/>
    </location>
</feature>
<feature type="compositionally biased region" description="Low complexity" evidence="1">
    <location>
        <begin position="123"/>
        <end position="134"/>
    </location>
</feature>
<dbReference type="AlphaFoldDB" id="A0A8J3A2Y7"/>
<evidence type="ECO:0000313" key="4">
    <source>
        <dbReference type="EMBL" id="NHK28652.1"/>
    </source>
</evidence>
<sequence>MAEHGKFAAEPGERIGADEGIAGEGATRDSHLRRWTPWGGAVIGNVAFLLIFGLVARVTVLPGVPNPDDTIPVFVLTPEDLLPEPEEMEEDFSPPEPEEAEENASVSQAEEIPDLVEEPPVPVVAETPEPETTQAPPPTPRPAPAAPSPTNLPDVDLPEAQAGGPAGVIALRCNDIFSDPDKAAECAGRPEIRSGWTRGDEDWSGIVASLRRGGIDVPDDGPLIGPPTDDLPEGSVWYEPFDEGLLIGRDRARWLRNERKFDEWKGASMGVSEQMSPVDNIYSGMGIDTPYFLERWEPSWTLRDDPYVDPKVIDELIADRERYRREAREE</sequence>
<keyword evidence="6" id="KW-1185">Reference proteome</keyword>
<accession>A0A8J3A2Y7</accession>
<gene>
    <name evidence="4" type="ORF">FF098_012100</name>
    <name evidence="3" type="ORF">GCM10011355_24310</name>
</gene>
<dbReference type="EMBL" id="VCJR02000002">
    <property type="protein sequence ID" value="NHK28652.1"/>
    <property type="molecule type" value="Genomic_DNA"/>
</dbReference>
<feature type="compositionally biased region" description="Basic and acidic residues" evidence="1">
    <location>
        <begin position="1"/>
        <end position="17"/>
    </location>
</feature>
<feature type="compositionally biased region" description="Acidic residues" evidence="1">
    <location>
        <begin position="85"/>
        <end position="102"/>
    </location>
</feature>
<comment type="caution">
    <text evidence="3">The sequence shown here is derived from an EMBL/GenBank/DDBJ whole genome shotgun (WGS) entry which is preliminary data.</text>
</comment>
<keyword evidence="2" id="KW-0812">Transmembrane</keyword>
<dbReference type="EMBL" id="BMGZ01000002">
    <property type="protein sequence ID" value="GGH99116.1"/>
    <property type="molecule type" value="Genomic_DNA"/>
</dbReference>
<dbReference type="RefSeq" id="WP_155140836.1">
    <property type="nucleotide sequence ID" value="NZ_BMGZ01000002.1"/>
</dbReference>
<evidence type="ECO:0000313" key="3">
    <source>
        <dbReference type="EMBL" id="GGH99116.1"/>
    </source>
</evidence>
<feature type="region of interest" description="Disordered" evidence="1">
    <location>
        <begin position="85"/>
        <end position="162"/>
    </location>
</feature>
<keyword evidence="2" id="KW-1133">Transmembrane helix</keyword>
<keyword evidence="2" id="KW-0472">Membrane</keyword>
<protein>
    <submittedName>
        <fullName evidence="3">Uncharacterized protein</fullName>
    </submittedName>
</protein>
<dbReference type="Proteomes" id="UP000818603">
    <property type="component" value="Unassembled WGS sequence"/>
</dbReference>
<organism evidence="3 5">
    <name type="scientific">Aquisalinus luteolus</name>
    <dbReference type="NCBI Taxonomy" id="1566827"/>
    <lineage>
        <taxon>Bacteria</taxon>
        <taxon>Pseudomonadati</taxon>
        <taxon>Pseudomonadota</taxon>
        <taxon>Alphaproteobacteria</taxon>
        <taxon>Parvularculales</taxon>
        <taxon>Parvularculaceae</taxon>
        <taxon>Aquisalinus</taxon>
    </lineage>
</organism>
<feature type="region of interest" description="Disordered" evidence="1">
    <location>
        <begin position="1"/>
        <end position="29"/>
    </location>
</feature>
<reference evidence="4 6" key="2">
    <citation type="submission" date="2020-02" db="EMBL/GenBank/DDBJ databases">
        <title>Genome sequence of Parvularcula flava strain NH6-79.</title>
        <authorList>
            <person name="Abdul Karim M.H."/>
            <person name="Lam M.Q."/>
            <person name="Chen S.J."/>
            <person name="Yahya A."/>
            <person name="Shahir S."/>
            <person name="Shamsir M.S."/>
            <person name="Chong C.S."/>
        </authorList>
    </citation>
    <scope>NUCLEOTIDE SEQUENCE [LARGE SCALE GENOMIC DNA]</scope>
    <source>
        <strain evidence="4 6">NH6-79</strain>
    </source>
</reference>
<evidence type="ECO:0000256" key="2">
    <source>
        <dbReference type="SAM" id="Phobius"/>
    </source>
</evidence>
<evidence type="ECO:0000313" key="5">
    <source>
        <dbReference type="Proteomes" id="UP000621856"/>
    </source>
</evidence>
<evidence type="ECO:0000256" key="1">
    <source>
        <dbReference type="SAM" id="MobiDB-lite"/>
    </source>
</evidence>
<feature type="compositionally biased region" description="Pro residues" evidence="1">
    <location>
        <begin position="135"/>
        <end position="147"/>
    </location>
</feature>
<evidence type="ECO:0000313" key="6">
    <source>
        <dbReference type="Proteomes" id="UP000818603"/>
    </source>
</evidence>
<reference evidence="3" key="3">
    <citation type="submission" date="2020-09" db="EMBL/GenBank/DDBJ databases">
        <authorList>
            <person name="Sun Q."/>
            <person name="Zhou Y."/>
        </authorList>
    </citation>
    <scope>NUCLEOTIDE SEQUENCE</scope>
    <source>
        <strain evidence="3">CGMCC 1.14984</strain>
    </source>
</reference>
<name>A0A8J3A2Y7_9PROT</name>
<reference evidence="3" key="1">
    <citation type="journal article" date="2014" name="Int. J. Syst. Evol. Microbiol.">
        <title>Complete genome sequence of Corynebacterium casei LMG S-19264T (=DSM 44701T), isolated from a smear-ripened cheese.</title>
        <authorList>
            <consortium name="US DOE Joint Genome Institute (JGI-PGF)"/>
            <person name="Walter F."/>
            <person name="Albersmeier A."/>
            <person name="Kalinowski J."/>
            <person name="Ruckert C."/>
        </authorList>
    </citation>
    <scope>NUCLEOTIDE SEQUENCE</scope>
    <source>
        <strain evidence="3">CGMCC 1.14984</strain>
    </source>
</reference>
<proteinExistence type="predicted"/>
<dbReference type="Proteomes" id="UP000621856">
    <property type="component" value="Unassembled WGS sequence"/>
</dbReference>